<feature type="transmembrane region" description="Helical" evidence="1">
    <location>
        <begin position="18"/>
        <end position="39"/>
    </location>
</feature>
<organism evidence="2 3">
    <name type="scientific">Phocoenobacter uteri</name>
    <dbReference type="NCBI Taxonomy" id="146806"/>
    <lineage>
        <taxon>Bacteria</taxon>
        <taxon>Pseudomonadati</taxon>
        <taxon>Pseudomonadota</taxon>
        <taxon>Gammaproteobacteria</taxon>
        <taxon>Pasteurellales</taxon>
        <taxon>Pasteurellaceae</taxon>
        <taxon>Phocoenobacter</taxon>
    </lineage>
</organism>
<keyword evidence="1" id="KW-0812">Transmembrane</keyword>
<protein>
    <submittedName>
        <fullName evidence="2">Uncharacterized protein</fullName>
    </submittedName>
</protein>
<sequence length="90" mass="10001">MKIRCKHCGHKDSFNRELLVKIIGGVMPVGGFSAWVTYFFAGTGFAFPICAALVVGGVGILVFKDQIVHWLSDHYDCPSCNHSNWELLKD</sequence>
<dbReference type="RefSeq" id="WP_115316055.1">
    <property type="nucleotide sequence ID" value="NZ_LWIF01000001.1"/>
</dbReference>
<dbReference type="OrthoDB" id="7042020at2"/>
<name>A0A379CBD3_9PAST</name>
<keyword evidence="3" id="KW-1185">Reference proteome</keyword>
<dbReference type="EMBL" id="UGTA01000001">
    <property type="protein sequence ID" value="SUB59591.1"/>
    <property type="molecule type" value="Genomic_DNA"/>
</dbReference>
<dbReference type="Proteomes" id="UP000255417">
    <property type="component" value="Unassembled WGS sequence"/>
</dbReference>
<feature type="transmembrane region" description="Helical" evidence="1">
    <location>
        <begin position="45"/>
        <end position="63"/>
    </location>
</feature>
<evidence type="ECO:0000313" key="2">
    <source>
        <dbReference type="EMBL" id="SUB59591.1"/>
    </source>
</evidence>
<reference evidence="2 3" key="1">
    <citation type="submission" date="2018-06" db="EMBL/GenBank/DDBJ databases">
        <authorList>
            <consortium name="Pathogen Informatics"/>
            <person name="Doyle S."/>
        </authorList>
    </citation>
    <scope>NUCLEOTIDE SEQUENCE [LARGE SCALE GENOMIC DNA]</scope>
    <source>
        <strain evidence="2 3">NCTC12872</strain>
    </source>
</reference>
<proteinExistence type="predicted"/>
<gene>
    <name evidence="2" type="ORF">NCTC12872_01585</name>
</gene>
<evidence type="ECO:0000256" key="1">
    <source>
        <dbReference type="SAM" id="Phobius"/>
    </source>
</evidence>
<dbReference type="AlphaFoldDB" id="A0A379CBD3"/>
<accession>A0A379CBD3</accession>
<evidence type="ECO:0000313" key="3">
    <source>
        <dbReference type="Proteomes" id="UP000255417"/>
    </source>
</evidence>
<keyword evidence="1" id="KW-1133">Transmembrane helix</keyword>
<keyword evidence="1" id="KW-0472">Membrane</keyword>